<protein>
    <submittedName>
        <fullName evidence="1">Glycosyl hydrolase family 43 protein</fullName>
    </submittedName>
</protein>
<dbReference type="Proteomes" id="UP000029004">
    <property type="component" value="Unassembled WGS sequence"/>
</dbReference>
<proteinExistence type="predicted"/>
<sequence>MSSSYSPSLIVSGVPWFDDQGRTVNAHGGCIVEDDGVYYLFGEYKTDDENHFAGFSCYSSVNLVDWTFKRLVLRQQADGLMGPGRIGERVKVVKSPSTGKYVMYMHSDDLEYRDPHICYAVSDTIDGEYEFVGPVTYQGEPIHRWDLGVFQDDDGSAYLLVHEGDIYRMSDDRTYAEEKIADEIALGGEAPTVAHIGGRYYMLFSNKTSWDCNENYCLSAPSMHGPWSYQGLFAPEGTQTCNSQSLFVLNVSAAERVVPMFMGDRWSYPHQASAATYVWQPLTVDDRGRLRIAEYWPSWNPRTGLPEQLAGERIPLGFRSNAAGDELSVPFHGSRIALEGRADPWGSYARISIDRIADDGKRTTVADPIYVSFYAKSPDTAYRYVSPRLPEGDYVLRVQVTGEIPQWDDKTGQRYGSVGAFVDVSAAIVMP</sequence>
<evidence type="ECO:0000313" key="1">
    <source>
        <dbReference type="EMBL" id="KFI92965.1"/>
    </source>
</evidence>
<keyword evidence="2" id="KW-1185">Reference proteome</keyword>
<keyword evidence="1" id="KW-0378">Hydrolase</keyword>
<dbReference type="SUPFAM" id="SSF75005">
    <property type="entry name" value="Arabinanase/levansucrase/invertase"/>
    <property type="match status" value="1"/>
</dbReference>
<comment type="caution">
    <text evidence="1">The sequence shown here is derived from an EMBL/GenBank/DDBJ whole genome shotgun (WGS) entry which is preliminary data.</text>
</comment>
<dbReference type="AlphaFoldDB" id="A0A087DBR5"/>
<dbReference type="Gene3D" id="2.60.120.260">
    <property type="entry name" value="Galactose-binding domain-like"/>
    <property type="match status" value="1"/>
</dbReference>
<dbReference type="EMBL" id="JGZP01000028">
    <property type="protein sequence ID" value="KFI92965.1"/>
    <property type="molecule type" value="Genomic_DNA"/>
</dbReference>
<dbReference type="PANTHER" id="PTHR22925:SF3">
    <property type="entry name" value="GLYCOSYL HYDROLASE FAMILY PROTEIN 43"/>
    <property type="match status" value="1"/>
</dbReference>
<accession>A0A087DBR5</accession>
<evidence type="ECO:0000313" key="2">
    <source>
        <dbReference type="Proteomes" id="UP000029004"/>
    </source>
</evidence>
<dbReference type="STRING" id="762211.BSTEL_1611"/>
<dbReference type="PANTHER" id="PTHR22925">
    <property type="entry name" value="GLYCOSYL HYDROLASE 43 FAMILY MEMBER"/>
    <property type="match status" value="1"/>
</dbReference>
<name>A0A087DBR5_9BIFI</name>
<dbReference type="eggNOG" id="COG3452">
    <property type="taxonomic scope" value="Bacteria"/>
</dbReference>
<reference evidence="1 2" key="1">
    <citation type="submission" date="2014-03" db="EMBL/GenBank/DDBJ databases">
        <title>Genomics of Bifidobacteria.</title>
        <authorList>
            <person name="Ventura M."/>
            <person name="Milani C."/>
            <person name="Lugli G.A."/>
        </authorList>
    </citation>
    <scope>NUCLEOTIDE SEQUENCE [LARGE SCALE GENOMIC DNA]</scope>
    <source>
        <strain evidence="1 2">DSM 23968</strain>
    </source>
</reference>
<dbReference type="InterPro" id="IPR023296">
    <property type="entry name" value="Glyco_hydro_beta-prop_sf"/>
</dbReference>
<organism evidence="1 2">
    <name type="scientific">Bifidobacterium stellenboschense</name>
    <dbReference type="NCBI Taxonomy" id="762211"/>
    <lineage>
        <taxon>Bacteria</taxon>
        <taxon>Bacillati</taxon>
        <taxon>Actinomycetota</taxon>
        <taxon>Actinomycetes</taxon>
        <taxon>Bifidobacteriales</taxon>
        <taxon>Bifidobacteriaceae</taxon>
        <taxon>Bifidobacterium</taxon>
    </lineage>
</organism>
<dbReference type="CDD" id="cd18821">
    <property type="entry name" value="GH43_Pc3Gal43A-like"/>
    <property type="match status" value="1"/>
</dbReference>
<gene>
    <name evidence="1" type="ORF">BSTEL_1611</name>
</gene>
<dbReference type="OrthoDB" id="231241at2"/>
<dbReference type="GO" id="GO:0016787">
    <property type="term" value="F:hydrolase activity"/>
    <property type="evidence" value="ECO:0007669"/>
    <property type="project" value="UniProtKB-KW"/>
</dbReference>
<dbReference type="Gene3D" id="2.115.10.20">
    <property type="entry name" value="Glycosyl hydrolase domain, family 43"/>
    <property type="match status" value="1"/>
</dbReference>